<keyword evidence="2 5" id="KW-0808">Transferase</keyword>
<dbReference type="Gene3D" id="3.90.550.10">
    <property type="entry name" value="Spore Coat Polysaccharide Biosynthesis Protein SpsA, Chain A"/>
    <property type="match status" value="1"/>
</dbReference>
<dbReference type="EMBL" id="WNME01000016">
    <property type="protein sequence ID" value="MUB65519.1"/>
    <property type="molecule type" value="Genomic_DNA"/>
</dbReference>
<dbReference type="PANTHER" id="PTHR22916">
    <property type="entry name" value="GLYCOSYLTRANSFERASE"/>
    <property type="match status" value="1"/>
</dbReference>
<evidence type="ECO:0000313" key="4">
    <source>
        <dbReference type="EMBL" id="MUB65519.1"/>
    </source>
</evidence>
<protein>
    <submittedName>
        <fullName evidence="5">Glycosyltransferase</fullName>
    </submittedName>
</protein>
<gene>
    <name evidence="5" type="ORF">DXC39_33100</name>
    <name evidence="4" type="ORF">GNE07_21065</name>
</gene>
<dbReference type="PANTHER" id="PTHR22916:SF51">
    <property type="entry name" value="GLYCOSYLTRANSFERASE EPSH-RELATED"/>
    <property type="match status" value="1"/>
</dbReference>
<evidence type="ECO:0000313" key="6">
    <source>
        <dbReference type="Proteomes" id="UP000261257"/>
    </source>
</evidence>
<dbReference type="Proteomes" id="UP000261257">
    <property type="component" value="Unassembled WGS sequence"/>
</dbReference>
<proteinExistence type="predicted"/>
<dbReference type="Proteomes" id="UP000434223">
    <property type="component" value="Unassembled WGS sequence"/>
</dbReference>
<dbReference type="Pfam" id="PF00535">
    <property type="entry name" value="Glycos_transf_2"/>
    <property type="match status" value="1"/>
</dbReference>
<feature type="domain" description="Glycosyltransferase 2-like" evidence="3">
    <location>
        <begin position="10"/>
        <end position="142"/>
    </location>
</feature>
<evidence type="ECO:0000256" key="1">
    <source>
        <dbReference type="ARBA" id="ARBA00022676"/>
    </source>
</evidence>
<dbReference type="OrthoDB" id="9807674at2"/>
<dbReference type="EMBL" id="QSSQ01000079">
    <property type="protein sequence ID" value="RGL91775.1"/>
    <property type="molecule type" value="Genomic_DNA"/>
</dbReference>
<reference evidence="4 7" key="2">
    <citation type="submission" date="2019-09" db="EMBL/GenBank/DDBJ databases">
        <title>Draft genome sequencing of Hungatella hathewayi 123Y-2.</title>
        <authorList>
            <person name="Lv Q."/>
            <person name="Li S."/>
        </authorList>
    </citation>
    <scope>NUCLEOTIDE SEQUENCE [LARGE SCALE GENOMIC DNA]</scope>
    <source>
        <strain evidence="4 7">123Y-2</strain>
    </source>
</reference>
<organism evidence="5 6">
    <name type="scientific">Hungatella hathewayi</name>
    <dbReference type="NCBI Taxonomy" id="154046"/>
    <lineage>
        <taxon>Bacteria</taxon>
        <taxon>Bacillati</taxon>
        <taxon>Bacillota</taxon>
        <taxon>Clostridia</taxon>
        <taxon>Lachnospirales</taxon>
        <taxon>Lachnospiraceae</taxon>
        <taxon>Hungatella</taxon>
    </lineage>
</organism>
<evidence type="ECO:0000313" key="7">
    <source>
        <dbReference type="Proteomes" id="UP000434223"/>
    </source>
</evidence>
<evidence type="ECO:0000313" key="5">
    <source>
        <dbReference type="EMBL" id="RGL91775.1"/>
    </source>
</evidence>
<dbReference type="SUPFAM" id="SSF53448">
    <property type="entry name" value="Nucleotide-diphospho-sugar transferases"/>
    <property type="match status" value="1"/>
</dbReference>
<name>A0A3E4TL08_9FIRM</name>
<sequence>MSYSQHQLISIIVPIYNVEDYLKRCIDSILGQTYKNLEVILVDDGSPDKCGKICEEYKLIDSRIKVIHKKNGGLSSARNNGLDIATGDFIGFVDSDDYIERNMYESLIEALNNNNADIATCGIIREDTNTQHKINIRTPNTEKVYLDIDAIREILLSREIGISVWSKLYKREIFSTLRFPVGENNEDAAIVLECISGRVVVHTGICTYHYIVRNNSITKKYSIANTFNFWKHSQSIVNEINDNFSLLQTEARYYSVFGLFGMMIDYKSQSKISDPNYEVYYKVFLENYEFLKDHSSFKTKMKITILRYCPWILRWIR</sequence>
<dbReference type="CDD" id="cd00761">
    <property type="entry name" value="Glyco_tranf_GTA_type"/>
    <property type="match status" value="1"/>
</dbReference>
<dbReference type="RefSeq" id="WP_117624307.1">
    <property type="nucleotide sequence ID" value="NZ_CAXSXZ010000008.1"/>
</dbReference>
<evidence type="ECO:0000256" key="2">
    <source>
        <dbReference type="ARBA" id="ARBA00022679"/>
    </source>
</evidence>
<evidence type="ECO:0000259" key="3">
    <source>
        <dbReference type="Pfam" id="PF00535"/>
    </source>
</evidence>
<dbReference type="AlphaFoldDB" id="A0A3E4TL08"/>
<comment type="caution">
    <text evidence="5">The sequence shown here is derived from an EMBL/GenBank/DDBJ whole genome shotgun (WGS) entry which is preliminary data.</text>
</comment>
<dbReference type="InterPro" id="IPR001173">
    <property type="entry name" value="Glyco_trans_2-like"/>
</dbReference>
<dbReference type="GO" id="GO:0016757">
    <property type="term" value="F:glycosyltransferase activity"/>
    <property type="evidence" value="ECO:0007669"/>
    <property type="project" value="UniProtKB-KW"/>
</dbReference>
<dbReference type="InterPro" id="IPR029044">
    <property type="entry name" value="Nucleotide-diphossugar_trans"/>
</dbReference>
<accession>A0A3E4TL08</accession>
<reference evidence="5 6" key="1">
    <citation type="submission" date="2018-08" db="EMBL/GenBank/DDBJ databases">
        <title>A genome reference for cultivated species of the human gut microbiota.</title>
        <authorList>
            <person name="Zou Y."/>
            <person name="Xue W."/>
            <person name="Luo G."/>
        </authorList>
    </citation>
    <scope>NUCLEOTIDE SEQUENCE [LARGE SCALE GENOMIC DNA]</scope>
    <source>
        <strain evidence="5 6">TF05-11AC</strain>
    </source>
</reference>
<keyword evidence="1" id="KW-0328">Glycosyltransferase</keyword>